<dbReference type="RefSeq" id="WP_120176735.1">
    <property type="nucleotide sequence ID" value="NZ_AP018786.1"/>
</dbReference>
<name>A0A2Z6I9C4_9BURK</name>
<feature type="transmembrane region" description="Helical" evidence="5">
    <location>
        <begin position="64"/>
        <end position="84"/>
    </location>
</feature>
<feature type="transmembrane region" description="Helical" evidence="5">
    <location>
        <begin position="30"/>
        <end position="48"/>
    </location>
</feature>
<dbReference type="GO" id="GO:0016020">
    <property type="term" value="C:membrane"/>
    <property type="evidence" value="ECO:0007669"/>
    <property type="project" value="UniProtKB-SubCell"/>
</dbReference>
<evidence type="ECO:0000256" key="4">
    <source>
        <dbReference type="ARBA" id="ARBA00023136"/>
    </source>
</evidence>
<proteinExistence type="predicted"/>
<organism evidence="7 8">
    <name type="scientific">Sutterella megalosphaeroides</name>
    <dbReference type="NCBI Taxonomy" id="2494234"/>
    <lineage>
        <taxon>Bacteria</taxon>
        <taxon>Pseudomonadati</taxon>
        <taxon>Pseudomonadota</taxon>
        <taxon>Betaproteobacteria</taxon>
        <taxon>Burkholderiales</taxon>
        <taxon>Sutterellaceae</taxon>
        <taxon>Sutterella</taxon>
    </lineage>
</organism>
<evidence type="ECO:0000256" key="5">
    <source>
        <dbReference type="SAM" id="Phobius"/>
    </source>
</evidence>
<feature type="domain" description="EamA" evidence="6">
    <location>
        <begin position="153"/>
        <end position="279"/>
    </location>
</feature>
<dbReference type="EMBL" id="AP018786">
    <property type="protein sequence ID" value="BBF23093.1"/>
    <property type="molecule type" value="Genomic_DNA"/>
</dbReference>
<accession>A0A2Z6I9C4</accession>
<evidence type="ECO:0000313" key="8">
    <source>
        <dbReference type="Proteomes" id="UP000271003"/>
    </source>
</evidence>
<protein>
    <recommendedName>
        <fullName evidence="6">EamA domain-containing protein</fullName>
    </recommendedName>
</protein>
<keyword evidence="2 5" id="KW-0812">Transmembrane</keyword>
<feature type="transmembrane region" description="Helical" evidence="5">
    <location>
        <begin position="127"/>
        <end position="146"/>
    </location>
</feature>
<dbReference type="OrthoDB" id="8524934at2"/>
<dbReference type="AlphaFoldDB" id="A0A2Z6I9C4"/>
<sequence length="295" mass="31284">MQSLWILAGTFLTVLTYVFVKLTPSELGVADIFFVRSVFLALVLYGLARTSGVALRTRVPRLHLLRTGAGVTALLLNIVTVQALPIATSQTLFAASPLFVAALVAVRQYAGARSGAKSGEAFDRRSLAAILLGFLGVYLTLCPTFHDEDGFFALLALAAALCAAVSGLALRRLGGMGEPVFRTAFYFGCGSLATATLLWWATSETSVETLATTPELVAVGLCTVCSQLAQTQGWSRGRPLLCANLQFSGILFSTLFGLFLFKDDIGPGAFLGMALIVLSEVAAGCVQMQNARKRT</sequence>
<dbReference type="SUPFAM" id="SSF103481">
    <property type="entry name" value="Multidrug resistance efflux transporter EmrE"/>
    <property type="match status" value="2"/>
</dbReference>
<dbReference type="PANTHER" id="PTHR22911">
    <property type="entry name" value="ACYL-MALONYL CONDENSING ENZYME-RELATED"/>
    <property type="match status" value="1"/>
</dbReference>
<gene>
    <name evidence="7" type="ORF">SUTMEG_09840</name>
</gene>
<keyword evidence="8" id="KW-1185">Reference proteome</keyword>
<dbReference type="KEGG" id="sutt:SUTMEG_09840"/>
<reference evidence="7 8" key="1">
    <citation type="journal article" date="2018" name="Int. J. Syst. Evol. Microbiol.">
        <title>Mesosutterella multiformis gen. nov., sp. nov., a member of the family Sutterellaceae and Sutterella megalosphaeroides sp. nov., isolated from human faeces.</title>
        <authorList>
            <person name="Sakamoto M."/>
            <person name="Ikeyama N."/>
            <person name="Kunihiro T."/>
            <person name="Iino T."/>
            <person name="Yuki M."/>
            <person name="Ohkuma M."/>
        </authorList>
    </citation>
    <scope>NUCLEOTIDE SEQUENCE [LARGE SCALE GENOMIC DNA]</scope>
    <source>
        <strain evidence="7 8">6FBBBH3</strain>
    </source>
</reference>
<dbReference type="Proteomes" id="UP000271003">
    <property type="component" value="Chromosome"/>
</dbReference>
<dbReference type="InterPro" id="IPR037185">
    <property type="entry name" value="EmrE-like"/>
</dbReference>
<evidence type="ECO:0000313" key="7">
    <source>
        <dbReference type="EMBL" id="BBF23093.1"/>
    </source>
</evidence>
<feature type="transmembrane region" description="Helical" evidence="5">
    <location>
        <begin position="152"/>
        <end position="171"/>
    </location>
</feature>
<evidence type="ECO:0000256" key="3">
    <source>
        <dbReference type="ARBA" id="ARBA00022989"/>
    </source>
</evidence>
<dbReference type="InterPro" id="IPR000620">
    <property type="entry name" value="EamA_dom"/>
</dbReference>
<evidence type="ECO:0000259" key="6">
    <source>
        <dbReference type="Pfam" id="PF00892"/>
    </source>
</evidence>
<evidence type="ECO:0000256" key="2">
    <source>
        <dbReference type="ARBA" id="ARBA00022692"/>
    </source>
</evidence>
<evidence type="ECO:0000256" key="1">
    <source>
        <dbReference type="ARBA" id="ARBA00004141"/>
    </source>
</evidence>
<keyword evidence="3 5" id="KW-1133">Transmembrane helix</keyword>
<feature type="transmembrane region" description="Helical" evidence="5">
    <location>
        <begin position="267"/>
        <end position="286"/>
    </location>
</feature>
<keyword evidence="4 5" id="KW-0472">Membrane</keyword>
<comment type="subcellular location">
    <subcellularLocation>
        <location evidence="1">Membrane</location>
        <topology evidence="1">Multi-pass membrane protein</topology>
    </subcellularLocation>
</comment>
<feature type="transmembrane region" description="Helical" evidence="5">
    <location>
        <begin position="90"/>
        <end position="106"/>
    </location>
</feature>
<dbReference type="Pfam" id="PF00892">
    <property type="entry name" value="EamA"/>
    <property type="match status" value="1"/>
</dbReference>
<feature type="transmembrane region" description="Helical" evidence="5">
    <location>
        <begin position="183"/>
        <end position="201"/>
    </location>
</feature>
<dbReference type="PANTHER" id="PTHR22911:SF6">
    <property type="entry name" value="SOLUTE CARRIER FAMILY 35 MEMBER G1"/>
    <property type="match status" value="1"/>
</dbReference>